<name>A0A182ISL9_ANOAO</name>
<dbReference type="VEuPathDB" id="VectorBase:AATE004701"/>
<protein>
    <submittedName>
        <fullName evidence="1">Uncharacterized protein</fullName>
    </submittedName>
</protein>
<accession>A0A182ISL9</accession>
<reference evidence="1" key="1">
    <citation type="submission" date="2022-08" db="UniProtKB">
        <authorList>
            <consortium name="EnsemblMetazoa"/>
        </authorList>
    </citation>
    <scope>IDENTIFICATION</scope>
    <source>
        <strain evidence="1">EBRO</strain>
    </source>
</reference>
<dbReference type="AlphaFoldDB" id="A0A182ISL9"/>
<proteinExistence type="predicted"/>
<evidence type="ECO:0000313" key="1">
    <source>
        <dbReference type="EnsemblMetazoa" id="AATE004701-PA.1"/>
    </source>
</evidence>
<sequence>MSTSASTSFHTIINCLKFYYAGFLYFLNIFIYWTPYIFHHNFSVNLVSDNINNIKFHCNYAFYNSNCYTYEANHYIYFYFFNFNFYTYACKRNNHSIFNCLINTFCI</sequence>
<dbReference type="EnsemblMetazoa" id="AATE004701-RA">
    <property type="protein sequence ID" value="AATE004701-PA.1"/>
    <property type="gene ID" value="AATE004701"/>
</dbReference>
<organism evidence="1">
    <name type="scientific">Anopheles atroparvus</name>
    <name type="common">European mosquito</name>
    <dbReference type="NCBI Taxonomy" id="41427"/>
    <lineage>
        <taxon>Eukaryota</taxon>
        <taxon>Metazoa</taxon>
        <taxon>Ecdysozoa</taxon>
        <taxon>Arthropoda</taxon>
        <taxon>Hexapoda</taxon>
        <taxon>Insecta</taxon>
        <taxon>Pterygota</taxon>
        <taxon>Neoptera</taxon>
        <taxon>Endopterygota</taxon>
        <taxon>Diptera</taxon>
        <taxon>Nematocera</taxon>
        <taxon>Culicoidea</taxon>
        <taxon>Culicidae</taxon>
        <taxon>Anophelinae</taxon>
        <taxon>Anopheles</taxon>
    </lineage>
</organism>